<accession>A0A565BR95</accession>
<reference evidence="2" key="1">
    <citation type="submission" date="2019-07" db="EMBL/GenBank/DDBJ databases">
        <authorList>
            <person name="Dittberner H."/>
        </authorList>
    </citation>
    <scope>NUCLEOTIDE SEQUENCE [LARGE SCALE GENOMIC DNA]</scope>
</reference>
<proteinExistence type="predicted"/>
<comment type="caution">
    <text evidence="2">The sequence shown here is derived from an EMBL/GenBank/DDBJ whole genome shotgun (WGS) entry which is preliminary data.</text>
</comment>
<protein>
    <recommendedName>
        <fullName evidence="4">Secreted protein</fullName>
    </recommendedName>
</protein>
<keyword evidence="1" id="KW-0732">Signal</keyword>
<feature type="signal peptide" evidence="1">
    <location>
        <begin position="1"/>
        <end position="27"/>
    </location>
</feature>
<evidence type="ECO:0000256" key="1">
    <source>
        <dbReference type="SAM" id="SignalP"/>
    </source>
</evidence>
<organism evidence="2 3">
    <name type="scientific">Arabis nemorensis</name>
    <dbReference type="NCBI Taxonomy" id="586526"/>
    <lineage>
        <taxon>Eukaryota</taxon>
        <taxon>Viridiplantae</taxon>
        <taxon>Streptophyta</taxon>
        <taxon>Embryophyta</taxon>
        <taxon>Tracheophyta</taxon>
        <taxon>Spermatophyta</taxon>
        <taxon>Magnoliopsida</taxon>
        <taxon>eudicotyledons</taxon>
        <taxon>Gunneridae</taxon>
        <taxon>Pentapetalae</taxon>
        <taxon>rosids</taxon>
        <taxon>malvids</taxon>
        <taxon>Brassicales</taxon>
        <taxon>Brassicaceae</taxon>
        <taxon>Arabideae</taxon>
        <taxon>Arabis</taxon>
    </lineage>
</organism>
<dbReference type="EMBL" id="CABITT030000005">
    <property type="protein sequence ID" value="VVB03890.1"/>
    <property type="molecule type" value="Genomic_DNA"/>
</dbReference>
<keyword evidence="3" id="KW-1185">Reference proteome</keyword>
<evidence type="ECO:0008006" key="4">
    <source>
        <dbReference type="Google" id="ProtNLM"/>
    </source>
</evidence>
<evidence type="ECO:0000313" key="2">
    <source>
        <dbReference type="EMBL" id="VVB03890.1"/>
    </source>
</evidence>
<dbReference type="Proteomes" id="UP000489600">
    <property type="component" value="Unassembled WGS sequence"/>
</dbReference>
<gene>
    <name evidence="2" type="ORF">ANE_LOCUS14334</name>
</gene>
<sequence length="92" mass="10139">MKKIMKLSSITMVVTPLLLIVSGLVQARTEPFPPPPIPDFQTNSKPINKPPVFRTEPILTLPNQHAKKSVEQFPIPIICPPGLGHCIPPKLD</sequence>
<dbReference type="AlphaFoldDB" id="A0A565BR95"/>
<name>A0A565BR95_9BRAS</name>
<feature type="chain" id="PRO_5022037311" description="Secreted protein" evidence="1">
    <location>
        <begin position="28"/>
        <end position="92"/>
    </location>
</feature>
<evidence type="ECO:0000313" key="3">
    <source>
        <dbReference type="Proteomes" id="UP000489600"/>
    </source>
</evidence>